<reference evidence="1 2" key="1">
    <citation type="submission" date="2015-07" db="EMBL/GenBank/DDBJ databases">
        <title>Genome sequencing project for genomic taxonomy and phylogenomics of Bacillus-like bacteria.</title>
        <authorList>
            <person name="Liu B."/>
            <person name="Wang J."/>
            <person name="Zhu Y."/>
            <person name="Liu G."/>
            <person name="Chen Q."/>
            <person name="Chen Z."/>
            <person name="Che J."/>
            <person name="Ge C."/>
            <person name="Shi H."/>
            <person name="Pan Z."/>
            <person name="Liu X."/>
        </authorList>
    </citation>
    <scope>NUCLEOTIDE SEQUENCE [LARGE SCALE GENOMIC DNA]</scope>
    <source>
        <strain evidence="1 2">DSM 54</strain>
    </source>
</reference>
<name>A0A0M9DN30_9BACI</name>
<protein>
    <submittedName>
        <fullName evidence="1">Uncharacterized protein</fullName>
    </submittedName>
</protein>
<dbReference type="AlphaFoldDB" id="A0A0M9DN30"/>
<dbReference type="RefSeq" id="WP_053994737.1">
    <property type="nucleotide sequence ID" value="NZ_CP065643.1"/>
</dbReference>
<gene>
    <name evidence="1" type="ORF">ADM90_09585</name>
</gene>
<dbReference type="STRING" id="33935.ADM90_09585"/>
<evidence type="ECO:0000313" key="2">
    <source>
        <dbReference type="Proteomes" id="UP000037977"/>
    </source>
</evidence>
<dbReference type="EMBL" id="LGCI01000005">
    <property type="protein sequence ID" value="KOY83492.1"/>
    <property type="molecule type" value="Genomic_DNA"/>
</dbReference>
<keyword evidence="2" id="KW-1185">Reference proteome</keyword>
<dbReference type="Proteomes" id="UP000037977">
    <property type="component" value="Unassembled WGS sequence"/>
</dbReference>
<dbReference type="PATRIC" id="fig|33935.3.peg.1419"/>
<accession>A0A0M9DN30</accession>
<comment type="caution">
    <text evidence="1">The sequence shown here is derived from an EMBL/GenBank/DDBJ whole genome shotgun (WGS) entry which is preliminary data.</text>
</comment>
<evidence type="ECO:0000313" key="1">
    <source>
        <dbReference type="EMBL" id="KOY83492.1"/>
    </source>
</evidence>
<sequence>MNEYLATNKLHAIDEQICVHLQQRKELVSHKPRFPSDETIREWTQQYGFEETFLARIFSWLRSEKYYQPHVEPTDFHRYFPVLQSVDINKRLYTVSVIRQYHHASVGQLLVDGDALQEPVQDIREKLKRHHFGSFISDHYECHTFIVTPPLPDHIEGLDFIFTEYKDVFEEPSTGFEVTIQG</sequence>
<proteinExistence type="predicted"/>
<dbReference type="OrthoDB" id="1797229at2"/>
<organism evidence="1 2">
    <name type="scientific">Lysinibacillus macroides</name>
    <dbReference type="NCBI Taxonomy" id="33935"/>
    <lineage>
        <taxon>Bacteria</taxon>
        <taxon>Bacillati</taxon>
        <taxon>Bacillota</taxon>
        <taxon>Bacilli</taxon>
        <taxon>Bacillales</taxon>
        <taxon>Bacillaceae</taxon>
        <taxon>Lysinibacillus</taxon>
    </lineage>
</organism>